<dbReference type="Gene3D" id="1.10.2080.10">
    <property type="entry name" value="Insect odorant-binding protein A10/Ejaculatory bulb-specific protein 3"/>
    <property type="match status" value="1"/>
</dbReference>
<dbReference type="PANTHER" id="PTHR11257:SF8">
    <property type="entry name" value="GEO08457P1"/>
    <property type="match status" value="1"/>
</dbReference>
<organism evidence="1">
    <name type="scientific">Timema poppense</name>
    <name type="common">Walking stick</name>
    <dbReference type="NCBI Taxonomy" id="170557"/>
    <lineage>
        <taxon>Eukaryota</taxon>
        <taxon>Metazoa</taxon>
        <taxon>Ecdysozoa</taxon>
        <taxon>Arthropoda</taxon>
        <taxon>Hexapoda</taxon>
        <taxon>Insecta</taxon>
        <taxon>Pterygota</taxon>
        <taxon>Neoptera</taxon>
        <taxon>Polyneoptera</taxon>
        <taxon>Phasmatodea</taxon>
        <taxon>Timematodea</taxon>
        <taxon>Timematoidea</taxon>
        <taxon>Timematidae</taxon>
        <taxon>Timema</taxon>
    </lineage>
</organism>
<dbReference type="InterPro" id="IPR005055">
    <property type="entry name" value="A10/PebIII"/>
</dbReference>
<name>A0A7R9D6U8_TIMPO</name>
<sequence>MTGDAMRRYRNSVHLFLCVWTRQRAPDWRKGNYPRILYRSRARLAGCRSGPCQHQCLAVMKGVAVGTTLIATLCLLGTKVSSAGQKANFGNSDISNLLRDRGLVQRQILCVLDQGSCDHIGTMLKSELGPHIILLKQHQTYWTTACYNRSLLDHVLAAIPEIVTRNCRSCTPQQAANARKLANFVQSNYPEAWRQIVARYRG</sequence>
<dbReference type="AlphaFoldDB" id="A0A7R9D6U8"/>
<accession>A0A7R9D6U8</accession>
<dbReference type="Pfam" id="PF03392">
    <property type="entry name" value="OS-D"/>
    <property type="match status" value="1"/>
</dbReference>
<dbReference type="EMBL" id="OD004049">
    <property type="protein sequence ID" value="CAD7409208.1"/>
    <property type="molecule type" value="Genomic_DNA"/>
</dbReference>
<dbReference type="InterPro" id="IPR036682">
    <property type="entry name" value="OS_D_A10/PebIII_sf"/>
</dbReference>
<protein>
    <submittedName>
        <fullName evidence="1">Uncharacterized protein</fullName>
    </submittedName>
</protein>
<gene>
    <name evidence="1" type="ORF">TPSB3V08_LOCUS6711</name>
</gene>
<dbReference type="PANTHER" id="PTHR11257">
    <property type="entry name" value="CHEMOSENSORY PROTEIN-RELATED"/>
    <property type="match status" value="1"/>
</dbReference>
<reference evidence="1" key="1">
    <citation type="submission" date="2020-11" db="EMBL/GenBank/DDBJ databases">
        <authorList>
            <person name="Tran Van P."/>
        </authorList>
    </citation>
    <scope>NUCLEOTIDE SEQUENCE</scope>
</reference>
<evidence type="ECO:0000313" key="1">
    <source>
        <dbReference type="EMBL" id="CAD7409208.1"/>
    </source>
</evidence>
<dbReference type="SUPFAM" id="SSF100910">
    <property type="entry name" value="Chemosensory protein Csp2"/>
    <property type="match status" value="2"/>
</dbReference>
<proteinExistence type="predicted"/>